<protein>
    <recommendedName>
        <fullName evidence="1">S1 motif domain-containing protein</fullName>
    </recommendedName>
</protein>
<organism evidence="2 3">
    <name type="scientific">Oesophagostomum dentatum</name>
    <name type="common">Nodular worm</name>
    <dbReference type="NCBI Taxonomy" id="61180"/>
    <lineage>
        <taxon>Eukaryota</taxon>
        <taxon>Metazoa</taxon>
        <taxon>Ecdysozoa</taxon>
        <taxon>Nematoda</taxon>
        <taxon>Chromadorea</taxon>
        <taxon>Rhabditida</taxon>
        <taxon>Rhabditina</taxon>
        <taxon>Rhabditomorpha</taxon>
        <taxon>Strongyloidea</taxon>
        <taxon>Strongylidae</taxon>
        <taxon>Oesophagostomum</taxon>
    </lineage>
</organism>
<keyword evidence="3" id="KW-1185">Reference proteome</keyword>
<proteinExistence type="predicted"/>
<feature type="non-terminal residue" evidence="2">
    <location>
        <position position="129"/>
    </location>
</feature>
<reference evidence="2 3" key="1">
    <citation type="submission" date="2014-03" db="EMBL/GenBank/DDBJ databases">
        <title>Draft genome of the hookworm Oesophagostomum dentatum.</title>
        <authorList>
            <person name="Mitreva M."/>
        </authorList>
    </citation>
    <scope>NUCLEOTIDE SEQUENCE [LARGE SCALE GENOMIC DNA]</scope>
    <source>
        <strain evidence="2 3">OD-Hann</strain>
    </source>
</reference>
<dbReference type="AlphaFoldDB" id="A0A0B1RWP9"/>
<evidence type="ECO:0000313" key="2">
    <source>
        <dbReference type="EMBL" id="KHJ76061.1"/>
    </source>
</evidence>
<gene>
    <name evidence="2" type="ORF">OESDEN_24320</name>
</gene>
<sequence length="129" mass="14681">MSLYTLFLDYAFYLSISNLLSRLGLTPSDLPCQNLSVKLQSLTNLTDEEKAVRELFCTEIKTLPPPELMVEIRKINSFKIGEEVLGRVANQVEFGLFVDVGAEKTALAHRSNLRQPYPEVSFCYFCLLR</sequence>
<dbReference type="OrthoDB" id="995477at2759"/>
<dbReference type="Pfam" id="PF00575">
    <property type="entry name" value="S1"/>
    <property type="match status" value="1"/>
</dbReference>
<dbReference type="SUPFAM" id="SSF50249">
    <property type="entry name" value="Nucleic acid-binding proteins"/>
    <property type="match status" value="1"/>
</dbReference>
<dbReference type="Proteomes" id="UP000053660">
    <property type="component" value="Unassembled WGS sequence"/>
</dbReference>
<evidence type="ECO:0000259" key="1">
    <source>
        <dbReference type="Pfam" id="PF00575"/>
    </source>
</evidence>
<name>A0A0B1RWP9_OESDE</name>
<dbReference type="GO" id="GO:0003676">
    <property type="term" value="F:nucleic acid binding"/>
    <property type="evidence" value="ECO:0007669"/>
    <property type="project" value="InterPro"/>
</dbReference>
<dbReference type="InterPro" id="IPR012340">
    <property type="entry name" value="NA-bd_OB-fold"/>
</dbReference>
<evidence type="ECO:0000313" key="3">
    <source>
        <dbReference type="Proteomes" id="UP000053660"/>
    </source>
</evidence>
<dbReference type="Gene3D" id="2.40.50.140">
    <property type="entry name" value="Nucleic acid-binding proteins"/>
    <property type="match status" value="1"/>
</dbReference>
<dbReference type="InterPro" id="IPR003029">
    <property type="entry name" value="S1_domain"/>
</dbReference>
<feature type="domain" description="S1 motif" evidence="1">
    <location>
        <begin position="78"/>
        <end position="114"/>
    </location>
</feature>
<dbReference type="EMBL" id="KN612130">
    <property type="protein sequence ID" value="KHJ76061.1"/>
    <property type="molecule type" value="Genomic_DNA"/>
</dbReference>
<accession>A0A0B1RWP9</accession>